<dbReference type="AlphaFoldDB" id="A0A4Y8UNV7"/>
<sequence length="359" mass="39609">MALLSRYVGRKVSLAIAMALLVIVGLDVVAEVIDELGDMRNDYQFRQVMEYVALTLPSQAYDYLPFSALIGCLVGLGILAGNSEIVVMRAAGVSLWRIMAMVIKPILWFVLAGMLVGELVTPYLDQLADGRRQLQRTGMQSSADNGGVWSVEGNEYIHINAVFPGGVVFGVTRYQFDAERQLQSASFSSRASYDRVRRHWVEENVAITRFVGRGGQSQTRTEKQVTRIWSSELTPALLQQNVLAPENLSMQSLFGYIKFLGQQQRNSGAYQLALWTKILQPLTVIGLVILAVAFVFGPLRESTMGLRIFVGVVTGIGFRILQDMLEPSSLVFGFSPLLAVALPIVLCFVIGARLLRRAA</sequence>
<name>A0A4Y8UNV7_9GAMM</name>
<feature type="transmembrane region" description="Helical" evidence="9">
    <location>
        <begin position="63"/>
        <end position="82"/>
    </location>
</feature>
<keyword evidence="6 9" id="KW-1133">Transmembrane helix</keyword>
<dbReference type="NCBIfam" id="TIGR04408">
    <property type="entry name" value="LptG_lptG"/>
    <property type="match status" value="1"/>
</dbReference>
<keyword evidence="5 9" id="KW-0812">Transmembrane</keyword>
<dbReference type="InterPro" id="IPR030923">
    <property type="entry name" value="LptG"/>
</dbReference>
<keyword evidence="7 9" id="KW-0472">Membrane</keyword>
<feature type="transmembrane region" description="Helical" evidence="9">
    <location>
        <begin position="304"/>
        <end position="321"/>
    </location>
</feature>
<dbReference type="GO" id="GO:0015920">
    <property type="term" value="P:lipopolysaccharide transport"/>
    <property type="evidence" value="ECO:0007669"/>
    <property type="project" value="TreeGrafter"/>
</dbReference>
<protein>
    <submittedName>
        <fullName evidence="10">LPS export ABC transporter permease LptG</fullName>
    </submittedName>
</protein>
<comment type="subcellular location">
    <subcellularLocation>
        <location evidence="2">Cell membrane</location>
        <topology evidence="2">Multi-pass membrane protein</topology>
    </subcellularLocation>
</comment>
<evidence type="ECO:0000256" key="9">
    <source>
        <dbReference type="SAM" id="Phobius"/>
    </source>
</evidence>
<dbReference type="PANTHER" id="PTHR33529:SF2">
    <property type="entry name" value="LIPOPOLYSACCHARIDE EXPORT SYSTEM PERMEASE PROTEIN LPTG"/>
    <property type="match status" value="1"/>
</dbReference>
<dbReference type="GO" id="GO:0043190">
    <property type="term" value="C:ATP-binding cassette (ABC) transporter complex"/>
    <property type="evidence" value="ECO:0007669"/>
    <property type="project" value="InterPro"/>
</dbReference>
<dbReference type="OrthoDB" id="9776227at2"/>
<evidence type="ECO:0000256" key="6">
    <source>
        <dbReference type="ARBA" id="ARBA00022989"/>
    </source>
</evidence>
<evidence type="ECO:0000256" key="2">
    <source>
        <dbReference type="ARBA" id="ARBA00004651"/>
    </source>
</evidence>
<evidence type="ECO:0000256" key="3">
    <source>
        <dbReference type="ARBA" id="ARBA00007725"/>
    </source>
</evidence>
<feature type="transmembrane region" description="Helical" evidence="9">
    <location>
        <begin position="12"/>
        <end position="33"/>
    </location>
</feature>
<dbReference type="GO" id="GO:0055085">
    <property type="term" value="P:transmembrane transport"/>
    <property type="evidence" value="ECO:0007669"/>
    <property type="project" value="InterPro"/>
</dbReference>
<evidence type="ECO:0000256" key="8">
    <source>
        <dbReference type="ARBA" id="ARBA00026081"/>
    </source>
</evidence>
<dbReference type="InterPro" id="IPR005495">
    <property type="entry name" value="LptG/LptF_permease"/>
</dbReference>
<comment type="function">
    <text evidence="1">Part of the ABC transporter complex LptBFG involved in the translocation of lipopolysaccharide (LPS) from the inner membrane to the outer membrane.</text>
</comment>
<comment type="subunit">
    <text evidence="8">Component of the lipopolysaccharide transport and assembly complex. The LptBFG transporter is composed of two ATP-binding proteins (LptB) and two transmembrane proteins (LptF and LptG).</text>
</comment>
<reference evidence="10 11" key="1">
    <citation type="submission" date="2019-03" db="EMBL/GenBank/DDBJ databases">
        <title>Draft genome of Gammaproteobacteria bacterium LSUCC0057, a member of the SAR92 clade.</title>
        <authorList>
            <person name="Lanclos V.C."/>
            <person name="Doiron C."/>
            <person name="Henson M.W."/>
            <person name="Thrash J.C."/>
        </authorList>
    </citation>
    <scope>NUCLEOTIDE SEQUENCE [LARGE SCALE GENOMIC DNA]</scope>
    <source>
        <strain evidence="10 11">LSUCC0057</strain>
    </source>
</reference>
<evidence type="ECO:0000256" key="1">
    <source>
        <dbReference type="ARBA" id="ARBA00002265"/>
    </source>
</evidence>
<gene>
    <name evidence="10" type="primary">lptG</name>
    <name evidence="10" type="ORF">E3W66_01475</name>
</gene>
<comment type="caution">
    <text evidence="10">The sequence shown here is derived from an EMBL/GenBank/DDBJ whole genome shotgun (WGS) entry which is preliminary data.</text>
</comment>
<evidence type="ECO:0000256" key="7">
    <source>
        <dbReference type="ARBA" id="ARBA00023136"/>
    </source>
</evidence>
<dbReference type="Proteomes" id="UP000298133">
    <property type="component" value="Unassembled WGS sequence"/>
</dbReference>
<feature type="transmembrane region" description="Helical" evidence="9">
    <location>
        <begin position="278"/>
        <end position="297"/>
    </location>
</feature>
<organism evidence="10 11">
    <name type="scientific">Gammaproteobacteria bacterium LSUCC0057</name>
    <dbReference type="NCBI Taxonomy" id="2559237"/>
    <lineage>
        <taxon>Bacteria</taxon>
        <taxon>Pseudomonadati</taxon>
        <taxon>Pseudomonadota</taxon>
        <taxon>Gammaproteobacteria</taxon>
        <taxon>Cellvibrionales</taxon>
        <taxon>Porticoccaceae</taxon>
        <taxon>SAR92 clade</taxon>
    </lineage>
</organism>
<evidence type="ECO:0000256" key="5">
    <source>
        <dbReference type="ARBA" id="ARBA00022692"/>
    </source>
</evidence>
<dbReference type="PANTHER" id="PTHR33529">
    <property type="entry name" value="SLR0882 PROTEIN-RELATED"/>
    <property type="match status" value="1"/>
</dbReference>
<keyword evidence="4" id="KW-1003">Cell membrane</keyword>
<dbReference type="EMBL" id="SPIA01000001">
    <property type="protein sequence ID" value="TFH69319.1"/>
    <property type="molecule type" value="Genomic_DNA"/>
</dbReference>
<comment type="similarity">
    <text evidence="3">Belongs to the LptF/LptG family.</text>
</comment>
<feature type="transmembrane region" description="Helical" evidence="9">
    <location>
        <begin position="94"/>
        <end position="116"/>
    </location>
</feature>
<proteinExistence type="inferred from homology"/>
<evidence type="ECO:0000256" key="4">
    <source>
        <dbReference type="ARBA" id="ARBA00022475"/>
    </source>
</evidence>
<feature type="transmembrane region" description="Helical" evidence="9">
    <location>
        <begin position="333"/>
        <end position="355"/>
    </location>
</feature>
<keyword evidence="11" id="KW-1185">Reference proteome</keyword>
<evidence type="ECO:0000313" key="10">
    <source>
        <dbReference type="EMBL" id="TFH69319.1"/>
    </source>
</evidence>
<accession>A0A4Y8UNV7</accession>
<evidence type="ECO:0000313" key="11">
    <source>
        <dbReference type="Proteomes" id="UP000298133"/>
    </source>
</evidence>
<dbReference type="Pfam" id="PF03739">
    <property type="entry name" value="LptF_LptG"/>
    <property type="match status" value="1"/>
</dbReference>